<evidence type="ECO:0000256" key="2">
    <source>
        <dbReference type="SAM" id="MobiDB-lite"/>
    </source>
</evidence>
<dbReference type="Proteomes" id="UP001299970">
    <property type="component" value="Unassembled WGS sequence"/>
</dbReference>
<feature type="domain" description="PucR C-terminal helix-turn-helix" evidence="3">
    <location>
        <begin position="355"/>
        <end position="411"/>
    </location>
</feature>
<dbReference type="PANTHER" id="PTHR33744:SF1">
    <property type="entry name" value="DNA-BINDING TRANSCRIPTIONAL ACTIVATOR ADER"/>
    <property type="match status" value="1"/>
</dbReference>
<dbReference type="Pfam" id="PF13556">
    <property type="entry name" value="HTH_30"/>
    <property type="match status" value="1"/>
</dbReference>
<keyword evidence="7" id="KW-1185">Reference proteome</keyword>
<dbReference type="InterPro" id="IPR041522">
    <property type="entry name" value="CdaR_GGDEF"/>
</dbReference>
<dbReference type="EMBL" id="JAKXMK010000020">
    <property type="protein sequence ID" value="MCH6168638.1"/>
    <property type="molecule type" value="Genomic_DNA"/>
</dbReference>
<evidence type="ECO:0000259" key="4">
    <source>
        <dbReference type="Pfam" id="PF14361"/>
    </source>
</evidence>
<feature type="domain" description="CdaR GGDEF-like" evidence="5">
    <location>
        <begin position="196"/>
        <end position="307"/>
    </location>
</feature>
<evidence type="ECO:0000259" key="5">
    <source>
        <dbReference type="Pfam" id="PF17853"/>
    </source>
</evidence>
<comment type="similarity">
    <text evidence="1">Belongs to the CdaR family.</text>
</comment>
<evidence type="ECO:0000256" key="1">
    <source>
        <dbReference type="ARBA" id="ARBA00006754"/>
    </source>
</evidence>
<name>A0ABS9TJQ1_9PSEU</name>
<dbReference type="PANTHER" id="PTHR33744">
    <property type="entry name" value="CARBOHYDRATE DIACID REGULATOR"/>
    <property type="match status" value="1"/>
</dbReference>
<sequence length="423" mass="45662">MIPTRRTAGEGRRATGTRTGVARRPLPEESAEALRVLGGVLIGEVDGLADRLTVMVLQREPIYAELDMVEELRSACRANMERGVQTLAEQVPGGVDPEDTSRQTGRLRARQGVPLEVVLKAYRLGGRVMWEALLNTSRGRFSGRYDSALLDAASYVWRVNDSSATALVEAYRLEELRLQSHDLSRRHAVIDGLIEGRGSDPAFLREAATVLGMPERGPMLCVVTPLEPTGEDPLRSPLEALAAHGIVSAWFMRPRDEVGLVALGSRPPELAVEALRPCAEGRVGVSPVVDGLGAIDAGYRMAHTAARTLVEPGLVVLDERLPEALLVDSPELVPRVVRSALGGLLDLPAADRDMLLDTLQELLANGGSPTHAAAALFCHRNTVIYRMRRIEAATGRSIADPRDRLLLTLGVMAARAGGFPADR</sequence>
<dbReference type="Pfam" id="PF14361">
    <property type="entry name" value="RsbRD_N"/>
    <property type="match status" value="1"/>
</dbReference>
<dbReference type="Gene3D" id="1.10.10.2840">
    <property type="entry name" value="PucR C-terminal helix-turn-helix domain"/>
    <property type="match status" value="1"/>
</dbReference>
<gene>
    <name evidence="6" type="ORF">MMF94_23345</name>
</gene>
<evidence type="ECO:0000259" key="3">
    <source>
        <dbReference type="Pfam" id="PF13556"/>
    </source>
</evidence>
<feature type="domain" description="RsbT co-antagonist protein RsbRD N-terminal" evidence="4">
    <location>
        <begin position="46"/>
        <end position="186"/>
    </location>
</feature>
<accession>A0ABS9TJQ1</accession>
<evidence type="ECO:0000313" key="6">
    <source>
        <dbReference type="EMBL" id="MCH6168638.1"/>
    </source>
</evidence>
<protein>
    <submittedName>
        <fullName evidence="6">Helix-turn-helix domain-containing protein</fullName>
    </submittedName>
</protein>
<dbReference type="Pfam" id="PF17853">
    <property type="entry name" value="GGDEF_2"/>
    <property type="match status" value="1"/>
</dbReference>
<dbReference type="InterPro" id="IPR051448">
    <property type="entry name" value="CdaR-like_regulators"/>
</dbReference>
<organism evidence="6 7">
    <name type="scientific">Pseudonocardia alaniniphila</name>
    <dbReference type="NCBI Taxonomy" id="75291"/>
    <lineage>
        <taxon>Bacteria</taxon>
        <taxon>Bacillati</taxon>
        <taxon>Actinomycetota</taxon>
        <taxon>Actinomycetes</taxon>
        <taxon>Pseudonocardiales</taxon>
        <taxon>Pseudonocardiaceae</taxon>
        <taxon>Pseudonocardia</taxon>
    </lineage>
</organism>
<comment type="caution">
    <text evidence="6">The sequence shown here is derived from an EMBL/GenBank/DDBJ whole genome shotgun (WGS) entry which is preliminary data.</text>
</comment>
<proteinExistence type="inferred from homology"/>
<reference evidence="6 7" key="1">
    <citation type="submission" date="2022-03" db="EMBL/GenBank/DDBJ databases">
        <title>Pseudonocardia alaer sp. nov., a novel actinomycete isolated from reed forest soil.</title>
        <authorList>
            <person name="Wang L."/>
        </authorList>
    </citation>
    <scope>NUCLEOTIDE SEQUENCE [LARGE SCALE GENOMIC DNA]</scope>
    <source>
        <strain evidence="6 7">Y-16303</strain>
    </source>
</reference>
<dbReference type="InterPro" id="IPR025736">
    <property type="entry name" value="PucR_C-HTH_dom"/>
</dbReference>
<dbReference type="InterPro" id="IPR042070">
    <property type="entry name" value="PucR_C-HTH_sf"/>
</dbReference>
<feature type="region of interest" description="Disordered" evidence="2">
    <location>
        <begin position="1"/>
        <end position="20"/>
    </location>
</feature>
<dbReference type="RefSeq" id="WP_241039280.1">
    <property type="nucleotide sequence ID" value="NZ_BAAAJF010000022.1"/>
</dbReference>
<evidence type="ECO:0000313" key="7">
    <source>
        <dbReference type="Proteomes" id="UP001299970"/>
    </source>
</evidence>
<dbReference type="InterPro" id="IPR025751">
    <property type="entry name" value="RsbRD_N_dom"/>
</dbReference>